<accession>A0AAE9GBI1</accession>
<protein>
    <submittedName>
        <fullName evidence="1">Uncharacterized protein</fullName>
    </submittedName>
</protein>
<evidence type="ECO:0000313" key="1">
    <source>
        <dbReference type="EMBL" id="UNY46996.1"/>
    </source>
</evidence>
<organism evidence="1 2">
    <name type="scientific">Cronobacter phage LPCS28</name>
    <dbReference type="NCBI Taxonomy" id="2924885"/>
    <lineage>
        <taxon>Viruses</taxon>
        <taxon>Duplodnaviria</taxon>
        <taxon>Heunggongvirae</taxon>
        <taxon>Uroviricota</taxon>
        <taxon>Caudoviricetes</taxon>
        <taxon>Pantevenvirales</taxon>
        <taxon>Straboviridae</taxon>
        <taxon>Nanhuvirus</taxon>
        <taxon>Nanhuvirus LPCS28</taxon>
    </lineage>
</organism>
<name>A0AAE9GBI1_9CAUD</name>
<evidence type="ECO:0000313" key="2">
    <source>
        <dbReference type="Proteomes" id="UP000832072"/>
    </source>
</evidence>
<dbReference type="Proteomes" id="UP000832072">
    <property type="component" value="Segment"/>
</dbReference>
<reference evidence="1 2" key="1">
    <citation type="submission" date="2022-02" db="EMBL/GenBank/DDBJ databases">
        <authorList>
            <person name="Tian F."/>
            <person name="Li J."/>
            <person name="Li F."/>
            <person name="Tong Y."/>
        </authorList>
    </citation>
    <scope>NUCLEOTIDE SEQUENCE [LARGE SCALE GENOMIC DNA]</scope>
</reference>
<proteinExistence type="predicted"/>
<keyword evidence="2" id="KW-1185">Reference proteome</keyword>
<gene>
    <name evidence="1" type="ORF">EHEKIMEA_00114</name>
</gene>
<dbReference type="EMBL" id="OM638103">
    <property type="protein sequence ID" value="UNY46996.1"/>
    <property type="molecule type" value="Genomic_DNA"/>
</dbReference>
<sequence length="136" mass="15453">MIHVITGSAGTGKTLKMFEQITMAARLHGKQSLVFTEDRIYHREDIQRLINKQAVPDLMICEMSQEDFLYNVEKGNINPVIQTSRTVRIGVDYSNLSPRIVAACHKLSELGYEVYATCQVMRSGAPQKTNFEKLFK</sequence>